<evidence type="ECO:0000313" key="2">
    <source>
        <dbReference type="Proteomes" id="UP000596276"/>
    </source>
</evidence>
<organism evidence="1 2">
    <name type="scientific">Aspergillus flavus (strain ATCC 200026 / FGSC A1120 / IAM 13836 / NRRL 3357 / JCM 12722 / SRRC 167)</name>
    <dbReference type="NCBI Taxonomy" id="332952"/>
    <lineage>
        <taxon>Eukaryota</taxon>
        <taxon>Fungi</taxon>
        <taxon>Dikarya</taxon>
        <taxon>Ascomycota</taxon>
        <taxon>Pezizomycotina</taxon>
        <taxon>Eurotiomycetes</taxon>
        <taxon>Eurotiomycetidae</taxon>
        <taxon>Eurotiales</taxon>
        <taxon>Aspergillaceae</taxon>
        <taxon>Aspergillus</taxon>
        <taxon>Aspergillus subgen. Circumdati</taxon>
    </lineage>
</organism>
<accession>A0A7U2MMJ8</accession>
<protein>
    <submittedName>
        <fullName evidence="1">Uncharacterized protein</fullName>
    </submittedName>
</protein>
<dbReference type="Proteomes" id="UP000596276">
    <property type="component" value="Chromosome 3"/>
</dbReference>
<name>A0A7U2MMJ8_ASPFN</name>
<keyword evidence="2" id="KW-1185">Reference proteome</keyword>
<reference evidence="2" key="1">
    <citation type="journal article" date="2021" name="G3 (Bethesda)">
        <title>Chromosome assembled and annotated genome sequence of Aspergillus flavus NRRL 3357.</title>
        <authorList>
            <person name="Skerker J.M."/>
            <person name="Pianalto K.M."/>
            <person name="Mondo S.J."/>
            <person name="Yang K."/>
            <person name="Arkin A.P."/>
            <person name="Keller N.P."/>
            <person name="Grigoriev I.V."/>
            <person name="Louise Glass N.L."/>
        </authorList>
    </citation>
    <scope>NUCLEOTIDE SEQUENCE [LARGE SCALE GENOMIC DNA]</scope>
    <source>
        <strain evidence="2">ATCC 200026 / FGSC A1120 / IAM 13836 / NRRL 3357 / JCM 12722 / SRRC 167</strain>
    </source>
</reference>
<gene>
    <name evidence="1" type="ORF">F9C07_7281</name>
</gene>
<sequence>MRVFATRHSDWFATVGDFPAMSQRLVIVTGSGGVQNSEPSKCMHLMRPNTCFPI</sequence>
<dbReference type="AlphaFoldDB" id="A0A7U2MMJ8"/>
<dbReference type="VEuPathDB" id="FungiDB:F9C07_7281"/>
<proteinExistence type="predicted"/>
<evidence type="ECO:0000313" key="1">
    <source>
        <dbReference type="EMBL" id="QRD86433.1"/>
    </source>
</evidence>
<dbReference type="EMBL" id="CP044620">
    <property type="protein sequence ID" value="QRD86433.1"/>
    <property type="molecule type" value="Genomic_DNA"/>
</dbReference>